<proteinExistence type="predicted"/>
<reference evidence="1 2" key="1">
    <citation type="submission" date="2019-08" db="EMBL/GenBank/DDBJ databases">
        <title>Genomes of Antarctic Bizionia species.</title>
        <authorList>
            <person name="Bowman J.P."/>
        </authorList>
    </citation>
    <scope>NUCLEOTIDE SEQUENCE [LARGE SCALE GENOMIC DNA]</scope>
    <source>
        <strain evidence="1 2">HFD</strain>
    </source>
</reference>
<evidence type="ECO:0000313" key="1">
    <source>
        <dbReference type="EMBL" id="TYB80251.1"/>
    </source>
</evidence>
<gene>
    <name evidence="1" type="ORF">ES676_00865</name>
</gene>
<organism evidence="1 2">
    <name type="scientific">Bizionia saleffrena</name>
    <dbReference type="NCBI Taxonomy" id="291189"/>
    <lineage>
        <taxon>Bacteria</taxon>
        <taxon>Pseudomonadati</taxon>
        <taxon>Bacteroidota</taxon>
        <taxon>Flavobacteriia</taxon>
        <taxon>Flavobacteriales</taxon>
        <taxon>Flavobacteriaceae</taxon>
        <taxon>Bizionia</taxon>
    </lineage>
</organism>
<keyword evidence="2" id="KW-1185">Reference proteome</keyword>
<dbReference type="RefSeq" id="WP_148368142.1">
    <property type="nucleotide sequence ID" value="NZ_VSKM01000001.1"/>
</dbReference>
<protein>
    <submittedName>
        <fullName evidence="1">Uncharacterized protein</fullName>
    </submittedName>
</protein>
<accession>A0A8H2QGK7</accession>
<dbReference type="EMBL" id="VSKM01000001">
    <property type="protein sequence ID" value="TYB80251.1"/>
    <property type="molecule type" value="Genomic_DNA"/>
</dbReference>
<evidence type="ECO:0000313" key="2">
    <source>
        <dbReference type="Proteomes" id="UP000323324"/>
    </source>
</evidence>
<comment type="caution">
    <text evidence="1">The sequence shown here is derived from an EMBL/GenBank/DDBJ whole genome shotgun (WGS) entry which is preliminary data.</text>
</comment>
<dbReference type="AlphaFoldDB" id="A0A8H2QGK7"/>
<sequence length="321" mass="37907">MPKKICIISFDHWDYDKHIAIALKKKGIDSYHIKIGNYKHASVFDKITNALSKVFLNKNLKKLRRQDFIVHELDRLGFQDQILVINPEVIDLEHHLQIKKRTNKYIAYLYDSMERNPITHLLDGIFDSIYSFDANDVAQYNFLPITNYNYLTEVIDTANEVYDAVYVGSLDDRVPRLIDVAARFKKMDVTFKCLILGKNRKLVALKTKGAQYIEFKDDYISQEHLIEEYKKAKVIVDFVRENQTGLSFRFFEALALKKKVITNNKNVLNYSFYNPNNIFVMDESNTLPSKDFFAKNYEELKQQTYNKYTIEKWIEKVFNLK</sequence>
<dbReference type="Proteomes" id="UP000323324">
    <property type="component" value="Unassembled WGS sequence"/>
</dbReference>
<name>A0A8H2QGK7_9FLAO</name>